<dbReference type="SUPFAM" id="SSF56112">
    <property type="entry name" value="Protein kinase-like (PK-like)"/>
    <property type="match status" value="1"/>
</dbReference>
<keyword evidence="6" id="KW-0812">Transmembrane</keyword>
<keyword evidence="7" id="KW-0732">Signal</keyword>
<dbReference type="PANTHER" id="PTHR47988">
    <property type="entry name" value="SOMATIC EMBRYOGENESIS RECEPTOR KINASE 1"/>
    <property type="match status" value="1"/>
</dbReference>
<evidence type="ECO:0000259" key="15">
    <source>
        <dbReference type="PROSITE" id="PS50011"/>
    </source>
</evidence>
<evidence type="ECO:0000256" key="14">
    <source>
        <dbReference type="PROSITE-ProRule" id="PRU10141"/>
    </source>
</evidence>
<dbReference type="PROSITE" id="PS50011">
    <property type="entry name" value="PROTEIN_KINASE_DOM"/>
    <property type="match status" value="1"/>
</dbReference>
<keyword evidence="9 14" id="KW-0547">Nucleotide-binding</keyword>
<dbReference type="PROSITE" id="PS00108">
    <property type="entry name" value="PROTEIN_KINASE_ST"/>
    <property type="match status" value="1"/>
</dbReference>
<keyword evidence="4" id="KW-0433">Leucine-rich repeat</keyword>
<dbReference type="InterPro" id="IPR012337">
    <property type="entry name" value="RNaseH-like_sf"/>
</dbReference>
<keyword evidence="11 14" id="KW-0067">ATP-binding</keyword>
<dbReference type="SMART" id="SM00220">
    <property type="entry name" value="S_TKc"/>
    <property type="match status" value="1"/>
</dbReference>
<dbReference type="PROSITE" id="PS00107">
    <property type="entry name" value="PROTEIN_KINASE_ATP"/>
    <property type="match status" value="1"/>
</dbReference>
<keyword evidence="17" id="KW-1185">Reference proteome</keyword>
<name>A0A7J7LY51_9MAGN</name>
<evidence type="ECO:0000256" key="10">
    <source>
        <dbReference type="ARBA" id="ARBA00022777"/>
    </source>
</evidence>
<dbReference type="GO" id="GO:0004674">
    <property type="term" value="F:protein serine/threonine kinase activity"/>
    <property type="evidence" value="ECO:0007669"/>
    <property type="project" value="UniProtKB-KW"/>
</dbReference>
<dbReference type="SUPFAM" id="SSF52058">
    <property type="entry name" value="L domain-like"/>
    <property type="match status" value="1"/>
</dbReference>
<dbReference type="Gene3D" id="3.30.420.10">
    <property type="entry name" value="Ribonuclease H-like superfamily/Ribonuclease H"/>
    <property type="match status" value="1"/>
</dbReference>
<evidence type="ECO:0000256" key="6">
    <source>
        <dbReference type="ARBA" id="ARBA00022692"/>
    </source>
</evidence>
<dbReference type="Pfam" id="PF13456">
    <property type="entry name" value="RVT_3"/>
    <property type="match status" value="1"/>
</dbReference>
<dbReference type="OrthoDB" id="1166192at2759"/>
<dbReference type="Gene3D" id="3.80.10.10">
    <property type="entry name" value="Ribonuclease Inhibitor"/>
    <property type="match status" value="1"/>
</dbReference>
<proteinExistence type="inferred from homology"/>
<dbReference type="GO" id="GO:0016020">
    <property type="term" value="C:membrane"/>
    <property type="evidence" value="ECO:0007669"/>
    <property type="project" value="UniProtKB-SubCell"/>
</dbReference>
<sequence>MELESEMRNKLLTDTTRRNTLMAMMGFLRNFSQSVLARLLSQIPPKIEIERRKVTMLRMLEVVALMAIKNDLNDPYSILENWNINSVDPCSWRIITCSPDGHVFALLLQNNAIFGPIPANMGKLQKLQTLDLSNNKFSGGIPSSLGSLNNLNYLRLNNNSLSGPFPDSLANIEGLTLVDLSYNYLSGSLPKLSSRIFKHNQQIFFDVNDQFDPEVCLGHLKRYSFKELQAATDHFNEKNILGIGGFGKVYKGVLQDGTLVAVKKLIDYNAAGEVQFQTECDPKIVHRDVKAVNILLDEDYEAIVGDFGLAKLLDHRDSNVKKLHQDGKLHLMVDKDLKNNLDLVELEEMVQVALLCTQFYPLHSIGNMIGLRHLELENTKDLRSFVQGIGRLTSLRTLQQIRRCKWQYNGGPIKGCAGKVRGETITIHELQGLHTGLVMENEYESKKLYIYCDSEAIVNIINNNIDPPWKDRRLIRKIREELAKLDHYILIHVYRKYNGAADNLSKMLQSMRYVELRPEEFGEDLQKIVDDDASGKISFRG</sequence>
<evidence type="ECO:0000256" key="7">
    <source>
        <dbReference type="ARBA" id="ARBA00022729"/>
    </source>
</evidence>
<dbReference type="InterPro" id="IPR011009">
    <property type="entry name" value="Kinase-like_dom_sf"/>
</dbReference>
<dbReference type="InterPro" id="IPR001245">
    <property type="entry name" value="Ser-Thr/Tyr_kinase_cat_dom"/>
</dbReference>
<accession>A0A7J7LY51</accession>
<organism evidence="16 17">
    <name type="scientific">Kingdonia uniflora</name>
    <dbReference type="NCBI Taxonomy" id="39325"/>
    <lineage>
        <taxon>Eukaryota</taxon>
        <taxon>Viridiplantae</taxon>
        <taxon>Streptophyta</taxon>
        <taxon>Embryophyta</taxon>
        <taxon>Tracheophyta</taxon>
        <taxon>Spermatophyta</taxon>
        <taxon>Magnoliopsida</taxon>
        <taxon>Ranunculales</taxon>
        <taxon>Circaeasteraceae</taxon>
        <taxon>Kingdonia</taxon>
    </lineage>
</organism>
<evidence type="ECO:0000256" key="12">
    <source>
        <dbReference type="ARBA" id="ARBA00022989"/>
    </source>
</evidence>
<dbReference type="InterPro" id="IPR017441">
    <property type="entry name" value="Protein_kinase_ATP_BS"/>
</dbReference>
<keyword evidence="8" id="KW-0677">Repeat</keyword>
<dbReference type="GO" id="GO:0005524">
    <property type="term" value="F:ATP binding"/>
    <property type="evidence" value="ECO:0007669"/>
    <property type="project" value="UniProtKB-UniRule"/>
</dbReference>
<dbReference type="InterPro" id="IPR008271">
    <property type="entry name" value="Ser/Thr_kinase_AS"/>
</dbReference>
<evidence type="ECO:0000313" key="17">
    <source>
        <dbReference type="Proteomes" id="UP000541444"/>
    </source>
</evidence>
<dbReference type="Pfam" id="PF07714">
    <property type="entry name" value="PK_Tyr_Ser-Thr"/>
    <property type="match status" value="1"/>
</dbReference>
<dbReference type="Proteomes" id="UP000541444">
    <property type="component" value="Unassembled WGS sequence"/>
</dbReference>
<evidence type="ECO:0000256" key="5">
    <source>
        <dbReference type="ARBA" id="ARBA00022679"/>
    </source>
</evidence>
<evidence type="ECO:0000256" key="9">
    <source>
        <dbReference type="ARBA" id="ARBA00022741"/>
    </source>
</evidence>
<comment type="subcellular location">
    <subcellularLocation>
        <location evidence="1">Membrane</location>
    </subcellularLocation>
</comment>
<comment type="similarity">
    <text evidence="2">Belongs to the protein kinase superfamily. Ser/Thr protein kinase family.</text>
</comment>
<evidence type="ECO:0000256" key="1">
    <source>
        <dbReference type="ARBA" id="ARBA00004370"/>
    </source>
</evidence>
<dbReference type="FunFam" id="3.80.10.10:FF:000400">
    <property type="entry name" value="Nuclear pore complex protein NUP107"/>
    <property type="match status" value="1"/>
</dbReference>
<keyword evidence="10" id="KW-0418">Kinase</keyword>
<dbReference type="InterPro" id="IPR002156">
    <property type="entry name" value="RNaseH_domain"/>
</dbReference>
<dbReference type="FunFam" id="3.30.200.20:FF:000015">
    <property type="entry name" value="Somatic embryogenesis receptor kinase 1"/>
    <property type="match status" value="1"/>
</dbReference>
<dbReference type="Gene3D" id="1.10.510.10">
    <property type="entry name" value="Transferase(Phosphotransferase) domain 1"/>
    <property type="match status" value="2"/>
</dbReference>
<dbReference type="InterPro" id="IPR032675">
    <property type="entry name" value="LRR_dom_sf"/>
</dbReference>
<dbReference type="InterPro" id="IPR001611">
    <property type="entry name" value="Leu-rich_rpt"/>
</dbReference>
<dbReference type="InterPro" id="IPR000719">
    <property type="entry name" value="Prot_kinase_dom"/>
</dbReference>
<keyword evidence="12" id="KW-1133">Transmembrane helix</keyword>
<protein>
    <recommendedName>
        <fullName evidence="15">Protein kinase domain-containing protein</fullName>
    </recommendedName>
</protein>
<comment type="caution">
    <text evidence="16">The sequence shown here is derived from an EMBL/GenBank/DDBJ whole genome shotgun (WGS) entry which is preliminary data.</text>
</comment>
<evidence type="ECO:0000256" key="11">
    <source>
        <dbReference type="ARBA" id="ARBA00022840"/>
    </source>
</evidence>
<evidence type="ECO:0000313" key="16">
    <source>
        <dbReference type="EMBL" id="KAF6147484.1"/>
    </source>
</evidence>
<evidence type="ECO:0000256" key="4">
    <source>
        <dbReference type="ARBA" id="ARBA00022614"/>
    </source>
</evidence>
<evidence type="ECO:0000256" key="2">
    <source>
        <dbReference type="ARBA" id="ARBA00008684"/>
    </source>
</evidence>
<dbReference type="InterPro" id="IPR036397">
    <property type="entry name" value="RNaseH_sf"/>
</dbReference>
<dbReference type="Pfam" id="PF13855">
    <property type="entry name" value="LRR_8"/>
    <property type="match status" value="1"/>
</dbReference>
<dbReference type="AlphaFoldDB" id="A0A7J7LY51"/>
<dbReference type="Pfam" id="PF08263">
    <property type="entry name" value="LRRNT_2"/>
    <property type="match status" value="1"/>
</dbReference>
<evidence type="ECO:0000256" key="8">
    <source>
        <dbReference type="ARBA" id="ARBA00022737"/>
    </source>
</evidence>
<dbReference type="SUPFAM" id="SSF53098">
    <property type="entry name" value="Ribonuclease H-like"/>
    <property type="match status" value="1"/>
</dbReference>
<feature type="domain" description="Protein kinase" evidence="15">
    <location>
        <begin position="235"/>
        <end position="541"/>
    </location>
</feature>
<dbReference type="GO" id="GO:0004523">
    <property type="term" value="F:RNA-DNA hybrid ribonuclease activity"/>
    <property type="evidence" value="ECO:0007669"/>
    <property type="project" value="InterPro"/>
</dbReference>
<gene>
    <name evidence="16" type="ORF">GIB67_021310</name>
</gene>
<keyword evidence="5" id="KW-0808">Transferase</keyword>
<dbReference type="EMBL" id="JACGCM010001902">
    <property type="protein sequence ID" value="KAF6147484.1"/>
    <property type="molecule type" value="Genomic_DNA"/>
</dbReference>
<dbReference type="GO" id="GO:0003676">
    <property type="term" value="F:nucleic acid binding"/>
    <property type="evidence" value="ECO:0007669"/>
    <property type="project" value="InterPro"/>
</dbReference>
<feature type="binding site" evidence="14">
    <location>
        <position position="264"/>
    </location>
    <ligand>
        <name>ATP</name>
        <dbReference type="ChEBI" id="CHEBI:30616"/>
    </ligand>
</feature>
<evidence type="ECO:0000256" key="3">
    <source>
        <dbReference type="ARBA" id="ARBA00022527"/>
    </source>
</evidence>
<evidence type="ECO:0000256" key="13">
    <source>
        <dbReference type="ARBA" id="ARBA00023136"/>
    </source>
</evidence>
<reference evidence="16 17" key="1">
    <citation type="journal article" date="2020" name="IScience">
        <title>Genome Sequencing of the Endangered Kingdonia uniflora (Circaeasteraceae, Ranunculales) Reveals Potential Mechanisms of Evolutionary Specialization.</title>
        <authorList>
            <person name="Sun Y."/>
            <person name="Deng T."/>
            <person name="Zhang A."/>
            <person name="Moore M.J."/>
            <person name="Landis J.B."/>
            <person name="Lin N."/>
            <person name="Zhang H."/>
            <person name="Zhang X."/>
            <person name="Huang J."/>
            <person name="Zhang X."/>
            <person name="Sun H."/>
            <person name="Wang H."/>
        </authorList>
    </citation>
    <scope>NUCLEOTIDE SEQUENCE [LARGE SCALE GENOMIC DNA]</scope>
    <source>
        <strain evidence="16">TB1705</strain>
        <tissue evidence="16">Leaf</tissue>
    </source>
</reference>
<keyword evidence="3" id="KW-0723">Serine/threonine-protein kinase</keyword>
<dbReference type="InterPro" id="IPR013210">
    <property type="entry name" value="LRR_N_plant-typ"/>
</dbReference>
<keyword evidence="13" id="KW-0472">Membrane</keyword>